<evidence type="ECO:0000313" key="1">
    <source>
        <dbReference type="EMBL" id="KER27795.1"/>
    </source>
</evidence>
<dbReference type="Proteomes" id="UP000054324">
    <property type="component" value="Unassembled WGS sequence"/>
</dbReference>
<reference evidence="1 2" key="1">
    <citation type="submission" date="2013-11" db="EMBL/GenBank/DDBJ databases">
        <title>Opisthorchis viverrini - life in the bile duct.</title>
        <authorList>
            <person name="Young N.D."/>
            <person name="Nagarajan N."/>
            <person name="Lin S.J."/>
            <person name="Korhonen P.K."/>
            <person name="Jex A.R."/>
            <person name="Hall R.S."/>
            <person name="Safavi-Hemami H."/>
            <person name="Kaewkong W."/>
            <person name="Bertrand D."/>
            <person name="Gao S."/>
            <person name="Seet Q."/>
            <person name="Wongkham S."/>
            <person name="Teh B.T."/>
            <person name="Wongkham C."/>
            <person name="Intapan P.M."/>
            <person name="Maleewong W."/>
            <person name="Yang X."/>
            <person name="Hu M."/>
            <person name="Wang Z."/>
            <person name="Hofmann A."/>
            <person name="Sternberg P.W."/>
            <person name="Tan P."/>
            <person name="Wang J."/>
            <person name="Gasser R.B."/>
        </authorList>
    </citation>
    <scope>NUCLEOTIDE SEQUENCE [LARGE SCALE GENOMIC DNA]</scope>
</reference>
<accession>A0A074ZWS7</accession>
<dbReference type="RefSeq" id="XP_009168441.1">
    <property type="nucleotide sequence ID" value="XM_009170177.1"/>
</dbReference>
<protein>
    <submittedName>
        <fullName evidence="1">Uncharacterized protein</fullName>
    </submittedName>
</protein>
<dbReference type="EMBL" id="KL596714">
    <property type="protein sequence ID" value="KER27795.1"/>
    <property type="molecule type" value="Genomic_DNA"/>
</dbReference>
<sequence length="97" mass="9619">MTPINLDGFVNVSHGLSSRLAKSAGSAVSTGDGLACVVVVGRLDATSSGWEEVPTVFGLDGLVVGLTPSAEVCGLLAGECKPTMLASNAADGEGLSR</sequence>
<evidence type="ECO:0000313" key="2">
    <source>
        <dbReference type="Proteomes" id="UP000054324"/>
    </source>
</evidence>
<proteinExistence type="predicted"/>
<dbReference type="AlphaFoldDB" id="A0A074ZWS7"/>
<keyword evidence="2" id="KW-1185">Reference proteome</keyword>
<gene>
    <name evidence="1" type="ORF">T265_05222</name>
</gene>
<organism evidence="1 2">
    <name type="scientific">Opisthorchis viverrini</name>
    <name type="common">Southeast Asian liver fluke</name>
    <dbReference type="NCBI Taxonomy" id="6198"/>
    <lineage>
        <taxon>Eukaryota</taxon>
        <taxon>Metazoa</taxon>
        <taxon>Spiralia</taxon>
        <taxon>Lophotrochozoa</taxon>
        <taxon>Platyhelminthes</taxon>
        <taxon>Trematoda</taxon>
        <taxon>Digenea</taxon>
        <taxon>Opisthorchiida</taxon>
        <taxon>Opisthorchiata</taxon>
        <taxon>Opisthorchiidae</taxon>
        <taxon>Opisthorchis</taxon>
    </lineage>
</organism>
<dbReference type="KEGG" id="ovi:T265_05222"/>
<name>A0A074ZWS7_OPIVI</name>
<dbReference type="CTD" id="20319404"/>
<dbReference type="GeneID" id="20319404"/>